<reference evidence="1 2" key="1">
    <citation type="submission" date="2024-06" db="EMBL/GenBank/DDBJ databases">
        <title>The Natural Products Discovery Center: Release of the First 8490 Sequenced Strains for Exploring Actinobacteria Biosynthetic Diversity.</title>
        <authorList>
            <person name="Kalkreuter E."/>
            <person name="Kautsar S.A."/>
            <person name="Yang D."/>
            <person name="Bader C.D."/>
            <person name="Teijaro C.N."/>
            <person name="Fluegel L."/>
            <person name="Davis C.M."/>
            <person name="Simpson J.R."/>
            <person name="Lauterbach L."/>
            <person name="Steele A.D."/>
            <person name="Gui C."/>
            <person name="Meng S."/>
            <person name="Li G."/>
            <person name="Viehrig K."/>
            <person name="Ye F."/>
            <person name="Su P."/>
            <person name="Kiefer A.F."/>
            <person name="Nichols A."/>
            <person name="Cepeda A.J."/>
            <person name="Yan W."/>
            <person name="Fan B."/>
            <person name="Jiang Y."/>
            <person name="Adhikari A."/>
            <person name="Zheng C.-J."/>
            <person name="Schuster L."/>
            <person name="Cowan T.M."/>
            <person name="Smanski M.J."/>
            <person name="Chevrette M.G."/>
            <person name="De Carvalho L.P.S."/>
            <person name="Shen B."/>
        </authorList>
    </citation>
    <scope>NUCLEOTIDE SEQUENCE [LARGE SCALE GENOMIC DNA]</scope>
    <source>
        <strain evidence="1 2">NPDC077434</strain>
    </source>
</reference>
<organism evidence="1 2">
    <name type="scientific">Microbacterium profundi</name>
    <dbReference type="NCBI Taxonomy" id="450380"/>
    <lineage>
        <taxon>Bacteria</taxon>
        <taxon>Bacillati</taxon>
        <taxon>Actinomycetota</taxon>
        <taxon>Actinomycetes</taxon>
        <taxon>Micrococcales</taxon>
        <taxon>Microbacteriaceae</taxon>
        <taxon>Microbacterium</taxon>
    </lineage>
</organism>
<gene>
    <name evidence="1" type="ORF">AB0301_05735</name>
</gene>
<dbReference type="Pfam" id="PF07751">
    <property type="entry name" value="Abi_2"/>
    <property type="match status" value="1"/>
</dbReference>
<dbReference type="EMBL" id="JBFBMH010000005">
    <property type="protein sequence ID" value="MEW1974570.1"/>
    <property type="molecule type" value="Genomic_DNA"/>
</dbReference>
<protein>
    <submittedName>
        <fullName evidence="1">Abi family protein</fullName>
    </submittedName>
</protein>
<dbReference type="InterPro" id="IPR011664">
    <property type="entry name" value="Abi_system_AbiD/AbiF-like"/>
</dbReference>
<name>A0ABV3LGR6_9MICO</name>
<evidence type="ECO:0000313" key="2">
    <source>
        <dbReference type="Proteomes" id="UP001553715"/>
    </source>
</evidence>
<dbReference type="Proteomes" id="UP001553715">
    <property type="component" value="Unassembled WGS sequence"/>
</dbReference>
<accession>A0ABV3LGR6</accession>
<proteinExistence type="predicted"/>
<comment type="caution">
    <text evidence="1">The sequence shown here is derived from an EMBL/GenBank/DDBJ whole genome shotgun (WGS) entry which is preliminary data.</text>
</comment>
<evidence type="ECO:0000313" key="1">
    <source>
        <dbReference type="EMBL" id="MEW1974570.1"/>
    </source>
</evidence>
<keyword evidence="2" id="KW-1185">Reference proteome</keyword>
<sequence>MEPKPHKTYREQVALLVDRGMLIDDEDAAMALLRRVGYYTLSGYSYPFRFKDSTGVRTGRFRPGTSLTQVEAIWEFDNRLRAAAFGPLQHVETYLRALLGYHLGEVNPMIHRKPERLSMDRASDYPLWIAKLDRQVRDSREEFIVHHREKRNSIVPIWVAVDVLDWGGLSYLYSFAPLGVRDNVAQAFGLNAAQLKSWVRALNVVRNVCAHHSRLYNRYYSLTPKLPRRGLYPALDAIVPVKDSTFAMLTLLQHLALNTLGANTRLLPSVLRTFPADSGMELTSMGAPADWASSSLWRLRT</sequence>
<dbReference type="RefSeq" id="WP_234000873.1">
    <property type="nucleotide sequence ID" value="NZ_JAJVKR010000006.1"/>
</dbReference>